<comment type="similarity">
    <text evidence="1">Belongs to the GSP E family.</text>
</comment>
<dbReference type="Gene3D" id="3.40.50.300">
    <property type="entry name" value="P-loop containing nucleotide triphosphate hydrolases"/>
    <property type="match status" value="1"/>
</dbReference>
<feature type="domain" description="Bacterial type II secretion system protein E" evidence="2">
    <location>
        <begin position="207"/>
        <end position="221"/>
    </location>
</feature>
<keyword evidence="4" id="KW-1185">Reference proteome</keyword>
<dbReference type="eggNOG" id="COG2805">
    <property type="taxonomic scope" value="Bacteria"/>
</dbReference>
<evidence type="ECO:0000313" key="4">
    <source>
        <dbReference type="Proteomes" id="UP000009234"/>
    </source>
</evidence>
<dbReference type="Gene3D" id="3.30.450.90">
    <property type="match status" value="1"/>
</dbReference>
<reference evidence="3 4" key="2">
    <citation type="journal article" date="2012" name="Stand. Genomic Sci.">
        <title>Complete genome sequence of the sulfate-reducing firmicute Desulfotomaculum ruminis type strain (DL(T)).</title>
        <authorList>
            <person name="Spring S."/>
            <person name="Visser M."/>
            <person name="Lu M."/>
            <person name="Copeland A."/>
            <person name="Lapidus A."/>
            <person name="Lucas S."/>
            <person name="Cheng J.F."/>
            <person name="Han C."/>
            <person name="Tapia R."/>
            <person name="Goodwin L.A."/>
            <person name="Pitluck S."/>
            <person name="Ivanova N."/>
            <person name="Land M."/>
            <person name="Hauser L."/>
            <person name="Larimer F."/>
            <person name="Rohde M."/>
            <person name="Goker M."/>
            <person name="Detter J.C."/>
            <person name="Kyrpides N.C."/>
            <person name="Woyke T."/>
            <person name="Schaap P.J."/>
            <person name="Plugge C.M."/>
            <person name="Muyzer G."/>
            <person name="Kuever J."/>
            <person name="Pereira I.A."/>
            <person name="Parshina S.N."/>
            <person name="Bernier-Latmani R."/>
            <person name="Stams A.J."/>
            <person name="Klenk H.P."/>
        </authorList>
    </citation>
    <scope>NUCLEOTIDE SEQUENCE [LARGE SCALE GENOMIC DNA]</scope>
    <source>
        <strain evidence="4">ATCC 23193 / DSM 2154 / NCIB 8452 / DL</strain>
    </source>
</reference>
<dbReference type="OrthoDB" id="9808272at2"/>
<proteinExistence type="inferred from homology"/>
<dbReference type="SUPFAM" id="SSF52540">
    <property type="entry name" value="P-loop containing nucleoside triphosphate hydrolases"/>
    <property type="match status" value="1"/>
</dbReference>
<evidence type="ECO:0000256" key="1">
    <source>
        <dbReference type="ARBA" id="ARBA00006611"/>
    </source>
</evidence>
<dbReference type="PROSITE" id="PS00662">
    <property type="entry name" value="T2SP_E"/>
    <property type="match status" value="1"/>
</dbReference>
<organism evidence="3 4">
    <name type="scientific">Desulforamulus ruminis (strain ATCC 23193 / DSM 2154 / NCIMB 8452 / DL)</name>
    <name type="common">Desulfotomaculum ruminis</name>
    <dbReference type="NCBI Taxonomy" id="696281"/>
    <lineage>
        <taxon>Bacteria</taxon>
        <taxon>Bacillati</taxon>
        <taxon>Bacillota</taxon>
        <taxon>Clostridia</taxon>
        <taxon>Eubacteriales</taxon>
        <taxon>Peptococcaceae</taxon>
        <taxon>Desulforamulus</taxon>
    </lineage>
</organism>
<dbReference type="AlphaFoldDB" id="F6DRJ6"/>
<gene>
    <name evidence="3" type="ordered locus">Desru_0464</name>
</gene>
<accession>F6DRJ6</accession>
<dbReference type="InterPro" id="IPR006321">
    <property type="entry name" value="PilT/PilU"/>
</dbReference>
<dbReference type="Proteomes" id="UP000009234">
    <property type="component" value="Chromosome"/>
</dbReference>
<evidence type="ECO:0000259" key="2">
    <source>
        <dbReference type="PROSITE" id="PS00662"/>
    </source>
</evidence>
<dbReference type="EMBL" id="CP002780">
    <property type="protein sequence ID" value="AEG58750.1"/>
    <property type="molecule type" value="Genomic_DNA"/>
</dbReference>
<dbReference type="InterPro" id="IPR003593">
    <property type="entry name" value="AAA+_ATPase"/>
</dbReference>
<reference evidence="4" key="1">
    <citation type="submission" date="2011-05" db="EMBL/GenBank/DDBJ databases">
        <title>Complete sequence of Desulfotomaculum ruminis DSM 2154.</title>
        <authorList>
            <person name="Lucas S."/>
            <person name="Copeland A."/>
            <person name="Lapidus A."/>
            <person name="Cheng J.-F."/>
            <person name="Goodwin L."/>
            <person name="Pitluck S."/>
            <person name="Lu M."/>
            <person name="Detter J.C."/>
            <person name="Han C."/>
            <person name="Tapia R."/>
            <person name="Land M."/>
            <person name="Hauser L."/>
            <person name="Kyrpides N."/>
            <person name="Ivanova N."/>
            <person name="Mikhailova N."/>
            <person name="Pagani I."/>
            <person name="Stams A.J.M."/>
            <person name="Plugge C.M."/>
            <person name="Muyzer G."/>
            <person name="Kuever J."/>
            <person name="Parshina S.N."/>
            <person name="Ivanova A.E."/>
            <person name="Nazina T.N."/>
            <person name="Brambilla E."/>
            <person name="Spring S."/>
            <person name="Klenk H.-P."/>
            <person name="Woyke T."/>
        </authorList>
    </citation>
    <scope>NUCLEOTIDE SEQUENCE [LARGE SCALE GENOMIC DNA]</scope>
    <source>
        <strain evidence="4">ATCC 23193 / DSM 2154 / NCIB 8452 / DL</strain>
    </source>
</reference>
<name>F6DRJ6_DESRL</name>
<dbReference type="CDD" id="cd01131">
    <property type="entry name" value="PilT"/>
    <property type="match status" value="1"/>
</dbReference>
<dbReference type="InterPro" id="IPR050921">
    <property type="entry name" value="T4SS_GSP_E_ATPase"/>
</dbReference>
<sequence length="366" mass="40968">MTQQCPAMGNRPVFHLEELLQRARKLDSSDLHLTADMPPVMRINGRLQSLEEYKRLSAADIKRLLYDILTPRQIEVLEKRLSVDLAISFSSSGRFRVNAYYQRGAITSVLRRLSDDIPQLEELNLPSSVFSLPDLKNGLVLVTGTTGSGKSTTLAAIIDRINHKYSHNIITIEDPIEYVHYNHRSIINQRELHTDVDSFADALRSALRADPDVILVGEMRDLETIRAAIMAAETGHLVFSTLHSRDVVSSINRMVGVFPTDEQTRISQQLSLSLKAVLSQQLLPRANGKGRVLATEVMPVTPAISNLIRLSKQEHIYMSIETGRKLGMQTMDQCLEELYKAALIDGHTAVKAANNPLLMQQKLGLR</sequence>
<dbReference type="KEGG" id="dru:Desru_0464"/>
<dbReference type="HOGENOM" id="CLU_013446_4_0_9"/>
<protein>
    <submittedName>
        <fullName evidence="3">Twitching motility protein</fullName>
    </submittedName>
</protein>
<dbReference type="RefSeq" id="WP_013840525.1">
    <property type="nucleotide sequence ID" value="NC_015589.1"/>
</dbReference>
<dbReference type="GO" id="GO:0005524">
    <property type="term" value="F:ATP binding"/>
    <property type="evidence" value="ECO:0007669"/>
    <property type="project" value="InterPro"/>
</dbReference>
<dbReference type="SMART" id="SM00382">
    <property type="entry name" value="AAA"/>
    <property type="match status" value="1"/>
</dbReference>
<dbReference type="InterPro" id="IPR027417">
    <property type="entry name" value="P-loop_NTPase"/>
</dbReference>
<dbReference type="STRING" id="696281.Desru_0464"/>
<dbReference type="Pfam" id="PF00437">
    <property type="entry name" value="T2SSE"/>
    <property type="match status" value="1"/>
</dbReference>
<dbReference type="NCBIfam" id="TIGR01420">
    <property type="entry name" value="pilT_fam"/>
    <property type="match status" value="1"/>
</dbReference>
<dbReference type="GO" id="GO:0016887">
    <property type="term" value="F:ATP hydrolysis activity"/>
    <property type="evidence" value="ECO:0007669"/>
    <property type="project" value="InterPro"/>
</dbReference>
<dbReference type="PANTHER" id="PTHR30486">
    <property type="entry name" value="TWITCHING MOTILITY PROTEIN PILT"/>
    <property type="match status" value="1"/>
</dbReference>
<dbReference type="InterPro" id="IPR001482">
    <property type="entry name" value="T2SS/T4SS_dom"/>
</dbReference>
<evidence type="ECO:0000313" key="3">
    <source>
        <dbReference type="EMBL" id="AEG58750.1"/>
    </source>
</evidence>